<comment type="caution">
    <text evidence="4">The sequence shown here is derived from an EMBL/GenBank/DDBJ whole genome shotgun (WGS) entry which is preliminary data.</text>
</comment>
<dbReference type="PANTHER" id="PTHR10545">
    <property type="entry name" value="DIAMINE N-ACETYLTRANSFERASE"/>
    <property type="match status" value="1"/>
</dbReference>
<dbReference type="InterPro" id="IPR051016">
    <property type="entry name" value="Diverse_Substrate_AcTransf"/>
</dbReference>
<accession>A0ABT4W660</accession>
<dbReference type="PROSITE" id="PS51186">
    <property type="entry name" value="GNAT"/>
    <property type="match status" value="1"/>
</dbReference>
<dbReference type="SUPFAM" id="SSF55729">
    <property type="entry name" value="Acyl-CoA N-acyltransferases (Nat)"/>
    <property type="match status" value="1"/>
</dbReference>
<sequence>MKDLVIRPLAASDSKEWRRLWTAYLEYYETSVPVEVYDVSFQRLLSDEAGEYQCLIAEIEGKPVGLAHFLYHRFMWTIEDTCYLMDLFADPEVRGKGVGRALIEAVHSAAKQDGVPSTYWATQEFNYKGRMLYDQVASRTPFIIYEKGD</sequence>
<dbReference type="Gene3D" id="3.40.630.30">
    <property type="match status" value="1"/>
</dbReference>
<keyword evidence="5" id="KW-1185">Reference proteome</keyword>
<dbReference type="CDD" id="cd04301">
    <property type="entry name" value="NAT_SF"/>
    <property type="match status" value="1"/>
</dbReference>
<dbReference type="InterPro" id="IPR000182">
    <property type="entry name" value="GNAT_dom"/>
</dbReference>
<evidence type="ECO:0000256" key="2">
    <source>
        <dbReference type="ARBA" id="ARBA00023315"/>
    </source>
</evidence>
<evidence type="ECO:0000313" key="5">
    <source>
        <dbReference type="Proteomes" id="UP001528040"/>
    </source>
</evidence>
<keyword evidence="2" id="KW-0012">Acyltransferase</keyword>
<proteinExistence type="predicted"/>
<evidence type="ECO:0000259" key="3">
    <source>
        <dbReference type="PROSITE" id="PS51186"/>
    </source>
</evidence>
<dbReference type="PANTHER" id="PTHR10545:SF42">
    <property type="entry name" value="ACETYLTRANSFERASE"/>
    <property type="match status" value="1"/>
</dbReference>
<dbReference type="InterPro" id="IPR016181">
    <property type="entry name" value="Acyl_CoA_acyltransferase"/>
</dbReference>
<reference evidence="4 5" key="1">
    <citation type="submission" date="2023-01" db="EMBL/GenBank/DDBJ databases">
        <authorList>
            <person name="Yoon J.-W."/>
        </authorList>
    </citation>
    <scope>NUCLEOTIDE SEQUENCE [LARGE SCALE GENOMIC DNA]</scope>
    <source>
        <strain evidence="4 5">KMU-50</strain>
    </source>
</reference>
<organism evidence="4 5">
    <name type="scientific">Aliiroseovarius salicola</name>
    <dbReference type="NCBI Taxonomy" id="3009082"/>
    <lineage>
        <taxon>Bacteria</taxon>
        <taxon>Pseudomonadati</taxon>
        <taxon>Pseudomonadota</taxon>
        <taxon>Alphaproteobacteria</taxon>
        <taxon>Rhodobacterales</taxon>
        <taxon>Paracoccaceae</taxon>
        <taxon>Aliiroseovarius</taxon>
    </lineage>
</organism>
<evidence type="ECO:0000256" key="1">
    <source>
        <dbReference type="ARBA" id="ARBA00022679"/>
    </source>
</evidence>
<gene>
    <name evidence="4" type="ORF">O2N63_14440</name>
</gene>
<keyword evidence="1" id="KW-0808">Transferase</keyword>
<protein>
    <submittedName>
        <fullName evidence="4">GNAT family N-acetyltransferase</fullName>
    </submittedName>
</protein>
<dbReference type="Pfam" id="PF00583">
    <property type="entry name" value="Acetyltransf_1"/>
    <property type="match status" value="1"/>
</dbReference>
<dbReference type="Proteomes" id="UP001528040">
    <property type="component" value="Unassembled WGS sequence"/>
</dbReference>
<dbReference type="EMBL" id="JAQIIO010000009">
    <property type="protein sequence ID" value="MDA5095283.1"/>
    <property type="molecule type" value="Genomic_DNA"/>
</dbReference>
<evidence type="ECO:0000313" key="4">
    <source>
        <dbReference type="EMBL" id="MDA5095283.1"/>
    </source>
</evidence>
<name>A0ABT4W660_9RHOB</name>
<dbReference type="RefSeq" id="WP_271054992.1">
    <property type="nucleotide sequence ID" value="NZ_JAQIIO010000009.1"/>
</dbReference>
<feature type="domain" description="N-acetyltransferase" evidence="3">
    <location>
        <begin position="4"/>
        <end position="149"/>
    </location>
</feature>